<dbReference type="OrthoDB" id="3806873at2"/>
<name>K2I4J0_9RHOB</name>
<accession>K2I4J0</accession>
<reference evidence="1 2" key="1">
    <citation type="journal article" date="2012" name="J. Bacteriol.">
        <title>Draft Genome Sequence of Oceaniovalibus guishaninsula JLT2003T.</title>
        <authorList>
            <person name="Tang K."/>
            <person name="Liu K."/>
            <person name="Jiao N."/>
        </authorList>
    </citation>
    <scope>NUCLEOTIDE SEQUENCE [LARGE SCALE GENOMIC DNA]</scope>
    <source>
        <strain evidence="1 2">JLT2003</strain>
    </source>
</reference>
<organism evidence="1 2">
    <name type="scientific">Oceaniovalibus guishaninsula JLT2003</name>
    <dbReference type="NCBI Taxonomy" id="1231392"/>
    <lineage>
        <taxon>Bacteria</taxon>
        <taxon>Pseudomonadati</taxon>
        <taxon>Pseudomonadota</taxon>
        <taxon>Alphaproteobacteria</taxon>
        <taxon>Rhodobacterales</taxon>
        <taxon>Roseobacteraceae</taxon>
        <taxon>Oceaniovalibus</taxon>
    </lineage>
</organism>
<dbReference type="Proteomes" id="UP000006765">
    <property type="component" value="Unassembled WGS sequence"/>
</dbReference>
<dbReference type="AlphaFoldDB" id="K2I4J0"/>
<evidence type="ECO:0000313" key="1">
    <source>
        <dbReference type="EMBL" id="EKE43805.1"/>
    </source>
</evidence>
<dbReference type="InterPro" id="IPR011009">
    <property type="entry name" value="Kinase-like_dom_sf"/>
</dbReference>
<proteinExistence type="predicted"/>
<dbReference type="InterPro" id="IPR004119">
    <property type="entry name" value="EcKL"/>
</dbReference>
<comment type="caution">
    <text evidence="1">The sequence shown here is derived from an EMBL/GenBank/DDBJ whole genome shotgun (WGS) entry which is preliminary data.</text>
</comment>
<dbReference type="Pfam" id="PF02958">
    <property type="entry name" value="EcKL"/>
    <property type="match status" value="1"/>
</dbReference>
<dbReference type="EMBL" id="AMGO01000047">
    <property type="protein sequence ID" value="EKE43805.1"/>
    <property type="molecule type" value="Genomic_DNA"/>
</dbReference>
<dbReference type="eggNOG" id="COG3173">
    <property type="taxonomic scope" value="Bacteria"/>
</dbReference>
<dbReference type="SUPFAM" id="SSF56112">
    <property type="entry name" value="Protein kinase-like (PK-like)"/>
    <property type="match status" value="1"/>
</dbReference>
<dbReference type="RefSeq" id="WP_007427291.1">
    <property type="nucleotide sequence ID" value="NZ_AMGO01000047.1"/>
</dbReference>
<gene>
    <name evidence="1" type="ORF">OCGS_2139</name>
</gene>
<dbReference type="STRING" id="1231392.OCGS_2139"/>
<evidence type="ECO:0000313" key="2">
    <source>
        <dbReference type="Proteomes" id="UP000006765"/>
    </source>
</evidence>
<keyword evidence="2" id="KW-1185">Reference proteome</keyword>
<dbReference type="Gene3D" id="3.90.1200.10">
    <property type="match status" value="1"/>
</dbReference>
<protein>
    <submittedName>
        <fullName evidence="1">Uncharacterized protein</fullName>
    </submittedName>
</protein>
<sequence>MSKTSIPERLSAGWLSGALKRPVAGFQAAPLGAGFTASRVWRLAVRLSDGGRRALVLKLSPEPAAARRLFADANRAELDAYAQGRAGAFAPALIHAEAGADGGTALLLDDPPGHRGASFADGCDAEAAMAVADLLARLHVAGRDRVHPPRAIIGGRDFADLWRLYPAALQRLLPGTRLSPALHALGDAMAAGDPALPGRLTGLHGDVQADNLLFGPNGAPLLIDWQMAGRGRGVADLAYFLAGSVRPDIRRGIEAAAIRHYCAVTGDAVADLRAAWPMAAGAKLRLSVAMTVLADHPLLRHRDWRRVDLERLEAFAADHPCPAPARPGNSGAWT</sequence>